<organism evidence="1 2">
    <name type="scientific">Lacipirellula parvula</name>
    <dbReference type="NCBI Taxonomy" id="2650471"/>
    <lineage>
        <taxon>Bacteria</taxon>
        <taxon>Pseudomonadati</taxon>
        <taxon>Planctomycetota</taxon>
        <taxon>Planctomycetia</taxon>
        <taxon>Pirellulales</taxon>
        <taxon>Lacipirellulaceae</taxon>
        <taxon>Lacipirellula</taxon>
    </lineage>
</organism>
<dbReference type="Proteomes" id="UP000326837">
    <property type="component" value="Chromosome"/>
</dbReference>
<reference evidence="2" key="1">
    <citation type="submission" date="2019-10" db="EMBL/GenBank/DDBJ databases">
        <title>Lacipirellula parvula gen. nov., sp. nov., representing a lineage of planctomycetes widespread in freshwater anoxic habitats, and description of the family Lacipirellulaceae.</title>
        <authorList>
            <person name="Dedysh S.N."/>
            <person name="Kulichevskaya I.S."/>
            <person name="Beletsky A.V."/>
            <person name="Rakitin A.L."/>
            <person name="Mardanov A.V."/>
            <person name="Ivanova A.A."/>
            <person name="Saltykova V.X."/>
            <person name="Rijpstra W.I.C."/>
            <person name="Sinninghe Damste J.S."/>
            <person name="Ravin N.V."/>
        </authorList>
    </citation>
    <scope>NUCLEOTIDE SEQUENCE [LARGE SCALE GENOMIC DNA]</scope>
    <source>
        <strain evidence="2">PX69</strain>
    </source>
</reference>
<dbReference type="InterPro" id="IPR037914">
    <property type="entry name" value="SpoVT-AbrB_sf"/>
</dbReference>
<accession>A0A5K7X3N9</accession>
<gene>
    <name evidence="1" type="ORF">PLANPX_0029</name>
</gene>
<dbReference type="EMBL" id="AP021861">
    <property type="protein sequence ID" value="BBO30417.1"/>
    <property type="molecule type" value="Genomic_DNA"/>
</dbReference>
<protein>
    <recommendedName>
        <fullName evidence="3">SpoVT-AbrB domain-containing protein</fullName>
    </recommendedName>
</protein>
<dbReference type="SUPFAM" id="SSF89447">
    <property type="entry name" value="AbrB/MazE/MraZ-like"/>
    <property type="match status" value="1"/>
</dbReference>
<name>A0A5K7X3N9_9BACT</name>
<dbReference type="AlphaFoldDB" id="A0A5K7X3N9"/>
<evidence type="ECO:0000313" key="1">
    <source>
        <dbReference type="EMBL" id="BBO30417.1"/>
    </source>
</evidence>
<evidence type="ECO:0008006" key="3">
    <source>
        <dbReference type="Google" id="ProtNLM"/>
    </source>
</evidence>
<keyword evidence="2" id="KW-1185">Reference proteome</keyword>
<evidence type="ECO:0000313" key="2">
    <source>
        <dbReference type="Proteomes" id="UP000326837"/>
    </source>
</evidence>
<proteinExistence type="predicted"/>
<sequence length="81" mass="9222">MKSHSHPSHILRVSPSNGLDISLPIEVMRYLQVHEGEYVTIEVVDQALQIVRTDEELQNQLAIAHQVMVDNHEVLKRLADS</sequence>
<dbReference type="KEGG" id="lpav:PLANPX_0029"/>